<gene>
    <name evidence="1" type="ORF">METZ01_LOCUS322908</name>
</gene>
<proteinExistence type="predicted"/>
<dbReference type="AlphaFoldDB" id="A0A382P9G6"/>
<organism evidence="1">
    <name type="scientific">marine metagenome</name>
    <dbReference type="NCBI Taxonomy" id="408172"/>
    <lineage>
        <taxon>unclassified sequences</taxon>
        <taxon>metagenomes</taxon>
        <taxon>ecological metagenomes</taxon>
    </lineage>
</organism>
<name>A0A382P9G6_9ZZZZ</name>
<feature type="non-terminal residue" evidence="1">
    <location>
        <position position="1"/>
    </location>
</feature>
<dbReference type="EMBL" id="UINC01105823">
    <property type="protein sequence ID" value="SVC70054.1"/>
    <property type="molecule type" value="Genomic_DNA"/>
</dbReference>
<sequence length="119" mass="12383">VPRGPSPEAALHAAIGEWGAVDTVTVLGFRDHWGKSTAGVDVLDAALLSALGHHGVVVNPDAGIVAPSTETLRYRDGGVLPTGWQDLTGDTTPRHGLVVAGQIRKADAWTYLRLALADA</sequence>
<reference evidence="1" key="1">
    <citation type="submission" date="2018-05" db="EMBL/GenBank/DDBJ databases">
        <authorList>
            <person name="Lanie J.A."/>
            <person name="Ng W.-L."/>
            <person name="Kazmierczak K.M."/>
            <person name="Andrzejewski T.M."/>
            <person name="Davidsen T.M."/>
            <person name="Wayne K.J."/>
            <person name="Tettelin H."/>
            <person name="Glass J.I."/>
            <person name="Rusch D."/>
            <person name="Podicherti R."/>
            <person name="Tsui H.-C.T."/>
            <person name="Winkler M.E."/>
        </authorList>
    </citation>
    <scope>NUCLEOTIDE SEQUENCE</scope>
</reference>
<accession>A0A382P9G6</accession>
<evidence type="ECO:0000313" key="1">
    <source>
        <dbReference type="EMBL" id="SVC70054.1"/>
    </source>
</evidence>
<protein>
    <submittedName>
        <fullName evidence="1">Uncharacterized protein</fullName>
    </submittedName>
</protein>
<feature type="non-terminal residue" evidence="1">
    <location>
        <position position="119"/>
    </location>
</feature>